<dbReference type="EMBL" id="JAMTCP010000039">
    <property type="protein sequence ID" value="MCP2261329.1"/>
    <property type="molecule type" value="Genomic_DNA"/>
</dbReference>
<protein>
    <submittedName>
        <fullName evidence="2">Uncharacterized conserved protein (DUF2075)</fullName>
    </submittedName>
</protein>
<evidence type="ECO:0000313" key="3">
    <source>
        <dbReference type="Proteomes" id="UP001205311"/>
    </source>
</evidence>
<comment type="caution">
    <text evidence="2">The sequence shown here is derived from an EMBL/GenBank/DDBJ whole genome shotgun (WGS) entry which is preliminary data.</text>
</comment>
<evidence type="ECO:0000259" key="1">
    <source>
        <dbReference type="Pfam" id="PF09848"/>
    </source>
</evidence>
<gene>
    <name evidence="2" type="ORF">LX15_005050</name>
</gene>
<accession>A0ABT1I0M4</accession>
<dbReference type="Pfam" id="PF09848">
    <property type="entry name" value="SLFN-g3_helicase"/>
    <property type="match status" value="1"/>
</dbReference>
<organism evidence="2 3">
    <name type="scientific">Streptoalloteichus tenebrarius (strain ATCC 17920 / DSM 40477 / JCM 4838 / CBS 697.72 / NBRC 16177 / NCIMB 11028 / NRRL B-12390 / A12253. 1 / ISP 5477)</name>
    <name type="common">Streptomyces tenebrarius</name>
    <dbReference type="NCBI Taxonomy" id="1933"/>
    <lineage>
        <taxon>Bacteria</taxon>
        <taxon>Bacillati</taxon>
        <taxon>Actinomycetota</taxon>
        <taxon>Actinomycetes</taxon>
        <taxon>Pseudonocardiales</taxon>
        <taxon>Pseudonocardiaceae</taxon>
        <taxon>Streptoalloteichus</taxon>
    </lineage>
</organism>
<feature type="domain" description="Schlafen group 3-like DNA/RNA helicase" evidence="1">
    <location>
        <begin position="6"/>
        <end position="116"/>
    </location>
</feature>
<name>A0ABT1I0M4_STRSD</name>
<reference evidence="2 3" key="1">
    <citation type="submission" date="2022-06" db="EMBL/GenBank/DDBJ databases">
        <title>Genomic Encyclopedia of Archaeal and Bacterial Type Strains, Phase II (KMG-II): from individual species to whole genera.</title>
        <authorList>
            <person name="Goeker M."/>
        </authorList>
    </citation>
    <scope>NUCLEOTIDE SEQUENCE [LARGE SCALE GENOMIC DNA]</scope>
    <source>
        <strain evidence="2 3">DSM 40477</strain>
    </source>
</reference>
<evidence type="ECO:0000313" key="2">
    <source>
        <dbReference type="EMBL" id="MCP2261329.1"/>
    </source>
</evidence>
<keyword evidence="3" id="KW-1185">Reference proteome</keyword>
<sequence>MVLPADVKIGDWARPWNAKEETADAPGSDFWATEERGAGQVGCVYTAQGFEYSWAGVIFGRDLVWRNGQWIPQPRYSHDTSVARKAKPVEFNQLVRNAYKVLLTRGMRGVCLHSVDPETQAFFESLAPPV</sequence>
<dbReference type="InterPro" id="IPR018647">
    <property type="entry name" value="SLFN_3-like_DNA/RNA_helicase"/>
</dbReference>
<dbReference type="Proteomes" id="UP001205311">
    <property type="component" value="Unassembled WGS sequence"/>
</dbReference>
<proteinExistence type="predicted"/>